<protein>
    <submittedName>
        <fullName evidence="2">Uncharacterized protein</fullName>
    </submittedName>
</protein>
<proteinExistence type="predicted"/>
<feature type="region of interest" description="Disordered" evidence="1">
    <location>
        <begin position="1"/>
        <end position="24"/>
    </location>
</feature>
<dbReference type="HOGENOM" id="CLU_163337_0_0_11"/>
<comment type="caution">
    <text evidence="2">The sequence shown here is derived from an EMBL/GenBank/DDBJ whole genome shotgun (WGS) entry which is preliminary data.</text>
</comment>
<name>E6K2K8_PARDN</name>
<keyword evidence="3" id="KW-1185">Reference proteome</keyword>
<evidence type="ECO:0000313" key="3">
    <source>
        <dbReference type="Proteomes" id="UP000004946"/>
    </source>
</evidence>
<gene>
    <name evidence="2" type="ORF">HMPREF0620_1247</name>
</gene>
<feature type="compositionally biased region" description="Polar residues" evidence="1">
    <location>
        <begin position="8"/>
        <end position="21"/>
    </location>
</feature>
<dbReference type="PATRIC" id="fig|864564.6.peg.461"/>
<evidence type="ECO:0000256" key="1">
    <source>
        <dbReference type="SAM" id="MobiDB-lite"/>
    </source>
</evidence>
<accession>E6K2K8</accession>
<dbReference type="RefSeq" id="WP_006289787.1">
    <property type="nucleotide sequence ID" value="NZ_AP012333.1"/>
</dbReference>
<dbReference type="KEGG" id="pdo:PSDT_0420"/>
<sequence>MTMYRSIMNDTDLQTDPSAAQQAADALKKGASGYAKSQTSELASLAPVPGNMDYDSLTAMARGVLEKWNDCITNEAKKIISIDKTLHESDRTNAQRFR</sequence>
<dbReference type="AlphaFoldDB" id="E6K2K8"/>
<dbReference type="EMBL" id="AEON01000002">
    <property type="protein sequence ID" value="EFT82562.1"/>
    <property type="molecule type" value="Genomic_DNA"/>
</dbReference>
<dbReference type="Proteomes" id="UP000004946">
    <property type="component" value="Chromosome"/>
</dbReference>
<evidence type="ECO:0000313" key="2">
    <source>
        <dbReference type="EMBL" id="EFT82562.1"/>
    </source>
</evidence>
<organism evidence="2 3">
    <name type="scientific">Parascardovia denticolens DSM 10105 = JCM 12538</name>
    <dbReference type="NCBI Taxonomy" id="864564"/>
    <lineage>
        <taxon>Bacteria</taxon>
        <taxon>Bacillati</taxon>
        <taxon>Actinomycetota</taxon>
        <taxon>Actinomycetes</taxon>
        <taxon>Bifidobacteriales</taxon>
        <taxon>Bifidobacteriaceae</taxon>
        <taxon>Parascardovia</taxon>
    </lineage>
</organism>
<reference evidence="2 3" key="1">
    <citation type="submission" date="2010-12" db="EMBL/GenBank/DDBJ databases">
        <authorList>
            <person name="Muzny D."/>
            <person name="Qin X."/>
            <person name="Buhay C."/>
            <person name="Dugan-Rocha S."/>
            <person name="Ding Y."/>
            <person name="Chen G."/>
            <person name="Hawes A."/>
            <person name="Holder M."/>
            <person name="Jhangiani S."/>
            <person name="Johnson A."/>
            <person name="Khan Z."/>
            <person name="Li Z."/>
            <person name="Liu W."/>
            <person name="Liu X."/>
            <person name="Perez L."/>
            <person name="Shen H."/>
            <person name="Wang Q."/>
            <person name="Watt J."/>
            <person name="Xi L."/>
            <person name="Xin Y."/>
            <person name="Zhou J."/>
            <person name="Deng J."/>
            <person name="Jiang H."/>
            <person name="Liu Y."/>
            <person name="Qu J."/>
            <person name="Song X.-Z."/>
            <person name="Zhang L."/>
            <person name="Villasana D."/>
            <person name="Johnson A."/>
            <person name="Liu J."/>
            <person name="Liyanage D."/>
            <person name="Lorensuhewa L."/>
            <person name="Robinson T."/>
            <person name="Song A."/>
            <person name="Song B.-B."/>
            <person name="Dinh H."/>
            <person name="Thornton R."/>
            <person name="Coyle M."/>
            <person name="Francisco L."/>
            <person name="Jackson L."/>
            <person name="Javaid M."/>
            <person name="Korchina V."/>
            <person name="Kovar C."/>
            <person name="Mata R."/>
            <person name="Mathew T."/>
            <person name="Ngo R."/>
            <person name="Nguyen L."/>
            <person name="Nguyen N."/>
            <person name="Okwuonu G."/>
            <person name="Ongeri F."/>
            <person name="Pham C."/>
            <person name="Simmons D."/>
            <person name="Wilczek-Boney K."/>
            <person name="Hale W."/>
            <person name="Jakkamsetti A."/>
            <person name="Pham P."/>
            <person name="Ruth R."/>
            <person name="San Lucas F."/>
            <person name="Warren J."/>
            <person name="Zhang J."/>
            <person name="Zhao Z."/>
            <person name="Zhou C."/>
            <person name="Zhu D."/>
            <person name="Lee S."/>
            <person name="Bess C."/>
            <person name="Blankenburg K."/>
            <person name="Forbes L."/>
            <person name="Fu Q."/>
            <person name="Gubbala S."/>
            <person name="Hirani K."/>
            <person name="Jayaseelan J.C."/>
            <person name="Lara F."/>
            <person name="Munidasa M."/>
            <person name="Palculict T."/>
            <person name="Patil S."/>
            <person name="Pu L.-L."/>
            <person name="Saada N."/>
            <person name="Tang L."/>
            <person name="Weissenberger G."/>
            <person name="Zhu Y."/>
            <person name="Hemphill L."/>
            <person name="Shang Y."/>
            <person name="Youmans B."/>
            <person name="Ayvaz T."/>
            <person name="Ross M."/>
            <person name="Santibanez J."/>
            <person name="Aqrawi P."/>
            <person name="Gross S."/>
            <person name="Joshi V."/>
            <person name="Fowler G."/>
            <person name="Nazareth L."/>
            <person name="Reid J."/>
            <person name="Worley K."/>
            <person name="Petrosino J."/>
            <person name="Highlander S."/>
            <person name="Gibbs R."/>
        </authorList>
    </citation>
    <scope>NUCLEOTIDE SEQUENCE [LARGE SCALE GENOMIC DNA]</scope>
    <source>
        <strain evidence="2 3">DSM 10105</strain>
    </source>
</reference>